<dbReference type="EMBL" id="JBAWSX010000001">
    <property type="protein sequence ID" value="MEI4799860.1"/>
    <property type="molecule type" value="Genomic_DNA"/>
</dbReference>
<gene>
    <name evidence="1" type="ORF">WAZ07_00730</name>
</gene>
<keyword evidence="2" id="KW-1185">Reference proteome</keyword>
<name>A0ABU8FB00_9BACI</name>
<organism evidence="1 2">
    <name type="scientific">Bacillus bruguierae</name>
    <dbReference type="NCBI Taxonomy" id="3127667"/>
    <lineage>
        <taxon>Bacteria</taxon>
        <taxon>Bacillati</taxon>
        <taxon>Bacillota</taxon>
        <taxon>Bacilli</taxon>
        <taxon>Bacillales</taxon>
        <taxon>Bacillaceae</taxon>
        <taxon>Bacillus</taxon>
    </lineage>
</organism>
<sequence>MSIRWHKPDCRQDYMVFDTLWEAEEWRGSISNNMYAGVFDGYTTPDEKVAYVLAFRLASVQRFHVHTDTVWLGDKLMYEVWVTPST</sequence>
<proteinExistence type="predicted"/>
<reference evidence="1 2" key="1">
    <citation type="submission" date="2024-01" db="EMBL/GenBank/DDBJ databases">
        <title>Seven novel Bacillus-like species.</title>
        <authorList>
            <person name="Liu G."/>
        </authorList>
    </citation>
    <scope>NUCLEOTIDE SEQUENCE [LARGE SCALE GENOMIC DNA]</scope>
    <source>
        <strain evidence="1 2">FJAT-51639</strain>
    </source>
</reference>
<protein>
    <submittedName>
        <fullName evidence="1">Uncharacterized protein</fullName>
    </submittedName>
</protein>
<dbReference type="RefSeq" id="WP_336470933.1">
    <property type="nucleotide sequence ID" value="NZ_JBAWSX010000001.1"/>
</dbReference>
<evidence type="ECO:0000313" key="1">
    <source>
        <dbReference type="EMBL" id="MEI4799860.1"/>
    </source>
</evidence>
<dbReference type="Proteomes" id="UP001372526">
    <property type="component" value="Unassembled WGS sequence"/>
</dbReference>
<comment type="caution">
    <text evidence="1">The sequence shown here is derived from an EMBL/GenBank/DDBJ whole genome shotgun (WGS) entry which is preliminary data.</text>
</comment>
<evidence type="ECO:0000313" key="2">
    <source>
        <dbReference type="Proteomes" id="UP001372526"/>
    </source>
</evidence>
<accession>A0ABU8FB00</accession>